<protein>
    <submittedName>
        <fullName evidence="1">Uncharacterized protein</fullName>
    </submittedName>
</protein>
<evidence type="ECO:0000313" key="1">
    <source>
        <dbReference type="EMBL" id="GHD57448.1"/>
    </source>
</evidence>
<name>A0A918XUN4_9PROT</name>
<organism evidence="1 2">
    <name type="scientific">Thalassobaculum fulvum</name>
    <dbReference type="NCBI Taxonomy" id="1633335"/>
    <lineage>
        <taxon>Bacteria</taxon>
        <taxon>Pseudomonadati</taxon>
        <taxon>Pseudomonadota</taxon>
        <taxon>Alphaproteobacteria</taxon>
        <taxon>Rhodospirillales</taxon>
        <taxon>Thalassobaculaceae</taxon>
        <taxon>Thalassobaculum</taxon>
    </lineage>
</organism>
<dbReference type="AlphaFoldDB" id="A0A918XUN4"/>
<proteinExistence type="predicted"/>
<reference evidence="1" key="1">
    <citation type="journal article" date="2014" name="Int. J. Syst. Evol. Microbiol.">
        <title>Complete genome sequence of Corynebacterium casei LMG S-19264T (=DSM 44701T), isolated from a smear-ripened cheese.</title>
        <authorList>
            <consortium name="US DOE Joint Genome Institute (JGI-PGF)"/>
            <person name="Walter F."/>
            <person name="Albersmeier A."/>
            <person name="Kalinowski J."/>
            <person name="Ruckert C."/>
        </authorList>
    </citation>
    <scope>NUCLEOTIDE SEQUENCE</scope>
    <source>
        <strain evidence="1">KCTC 42651</strain>
    </source>
</reference>
<reference evidence="1" key="2">
    <citation type="submission" date="2020-09" db="EMBL/GenBank/DDBJ databases">
        <authorList>
            <person name="Sun Q."/>
            <person name="Kim S."/>
        </authorList>
    </citation>
    <scope>NUCLEOTIDE SEQUENCE</scope>
    <source>
        <strain evidence="1">KCTC 42651</strain>
    </source>
</reference>
<dbReference type="Proteomes" id="UP000630353">
    <property type="component" value="Unassembled WGS sequence"/>
</dbReference>
<dbReference type="RefSeq" id="WP_189992736.1">
    <property type="nucleotide sequence ID" value="NZ_BMZS01000009.1"/>
</dbReference>
<sequence length="117" mass="12460">MFGKLKAKTKPAAGAAAKKDVKWGQAVFGEEALDIRELHLKGIRIPNPGGGNIINGQKFFFVLKLGEGDSAVSFKASAFAIAASDTEVIGKFTDMDDDEKRLIALHLKALRAAGMIS</sequence>
<dbReference type="EMBL" id="BMZS01000009">
    <property type="protein sequence ID" value="GHD57448.1"/>
    <property type="molecule type" value="Genomic_DNA"/>
</dbReference>
<gene>
    <name evidence="1" type="ORF">GCM10017083_38970</name>
</gene>
<comment type="caution">
    <text evidence="1">The sequence shown here is derived from an EMBL/GenBank/DDBJ whole genome shotgun (WGS) entry which is preliminary data.</text>
</comment>
<evidence type="ECO:0000313" key="2">
    <source>
        <dbReference type="Proteomes" id="UP000630353"/>
    </source>
</evidence>
<accession>A0A918XUN4</accession>
<keyword evidence="2" id="KW-1185">Reference proteome</keyword>